<evidence type="ECO:0000313" key="3">
    <source>
        <dbReference type="Proteomes" id="UP000663828"/>
    </source>
</evidence>
<organism evidence="2 3">
    <name type="scientific">Adineta ricciae</name>
    <name type="common">Rotifer</name>
    <dbReference type="NCBI Taxonomy" id="249248"/>
    <lineage>
        <taxon>Eukaryota</taxon>
        <taxon>Metazoa</taxon>
        <taxon>Spiralia</taxon>
        <taxon>Gnathifera</taxon>
        <taxon>Rotifera</taxon>
        <taxon>Eurotatoria</taxon>
        <taxon>Bdelloidea</taxon>
        <taxon>Adinetida</taxon>
        <taxon>Adinetidae</taxon>
        <taxon>Adineta</taxon>
    </lineage>
</organism>
<dbReference type="Gene3D" id="1.10.10.10">
    <property type="entry name" value="Winged helix-like DNA-binding domain superfamily/Winged helix DNA-binding domain"/>
    <property type="match status" value="1"/>
</dbReference>
<feature type="domain" description="O-methyltransferase dimerisation" evidence="1">
    <location>
        <begin position="24"/>
        <end position="91"/>
    </location>
</feature>
<dbReference type="Proteomes" id="UP000663828">
    <property type="component" value="Unassembled WGS sequence"/>
</dbReference>
<name>A0A816G9V8_ADIRI</name>
<dbReference type="InterPro" id="IPR036388">
    <property type="entry name" value="WH-like_DNA-bd_sf"/>
</dbReference>
<dbReference type="GO" id="GO:0046983">
    <property type="term" value="F:protein dimerization activity"/>
    <property type="evidence" value="ECO:0007669"/>
    <property type="project" value="InterPro"/>
</dbReference>
<dbReference type="InterPro" id="IPR016461">
    <property type="entry name" value="COMT-like"/>
</dbReference>
<comment type="caution">
    <text evidence="2">The sequence shown here is derived from an EMBL/GenBank/DDBJ whole genome shotgun (WGS) entry which is preliminary data.</text>
</comment>
<dbReference type="EMBL" id="CAJNOR010013015">
    <property type="protein sequence ID" value="CAF1670970.1"/>
    <property type="molecule type" value="Genomic_DNA"/>
</dbReference>
<dbReference type="AlphaFoldDB" id="A0A816G9V8"/>
<dbReference type="InterPro" id="IPR036390">
    <property type="entry name" value="WH_DNA-bd_sf"/>
</dbReference>
<evidence type="ECO:0000313" key="2">
    <source>
        <dbReference type="EMBL" id="CAF1670970.1"/>
    </source>
</evidence>
<dbReference type="Pfam" id="PF08100">
    <property type="entry name" value="Dimerisation"/>
    <property type="match status" value="1"/>
</dbReference>
<dbReference type="SUPFAM" id="SSF46785">
    <property type="entry name" value="Winged helix' DNA-binding domain"/>
    <property type="match status" value="1"/>
</dbReference>
<sequence>MTQNNDRIIHTPMELKGFSKYLSLLFHRLTENAVWTFCELGIADLMADHKMPITALELSQLNGNNWNAEFLYRLLRVNADAGIITQVNTNNENSTQHEQTIQFQLTEDGLLLTSNHPSKVSYIVQLLLNPNMGKTYQYLPSIIKDGFKNGNCFEQTFGCDVFEYMKKEENNY</sequence>
<reference evidence="2" key="1">
    <citation type="submission" date="2021-02" db="EMBL/GenBank/DDBJ databases">
        <authorList>
            <person name="Nowell W R."/>
        </authorList>
    </citation>
    <scope>NUCLEOTIDE SEQUENCE</scope>
</reference>
<protein>
    <recommendedName>
        <fullName evidence="1">O-methyltransferase dimerisation domain-containing protein</fullName>
    </recommendedName>
</protein>
<dbReference type="InterPro" id="IPR012967">
    <property type="entry name" value="COMT_dimerisation"/>
</dbReference>
<accession>A0A816G9V8</accession>
<keyword evidence="3" id="KW-1185">Reference proteome</keyword>
<evidence type="ECO:0000259" key="1">
    <source>
        <dbReference type="Pfam" id="PF08100"/>
    </source>
</evidence>
<gene>
    <name evidence="2" type="ORF">XAT740_LOCUS58679</name>
</gene>
<proteinExistence type="predicted"/>
<dbReference type="GO" id="GO:0008168">
    <property type="term" value="F:methyltransferase activity"/>
    <property type="evidence" value="ECO:0007669"/>
    <property type="project" value="InterPro"/>
</dbReference>
<dbReference type="PROSITE" id="PS51683">
    <property type="entry name" value="SAM_OMT_II"/>
    <property type="match status" value="1"/>
</dbReference>